<dbReference type="Pfam" id="PF02620">
    <property type="entry name" value="YceD"/>
    <property type="match status" value="1"/>
</dbReference>
<proteinExistence type="predicted"/>
<accession>A0AAX3DT68</accession>
<feature type="region of interest" description="Disordered" evidence="1">
    <location>
        <begin position="143"/>
        <end position="188"/>
    </location>
</feature>
<dbReference type="AlphaFoldDB" id="A0AAX3DT68"/>
<feature type="compositionally biased region" description="Acidic residues" evidence="1">
    <location>
        <begin position="106"/>
        <end position="118"/>
    </location>
</feature>
<reference evidence="2" key="1">
    <citation type="journal article" date="2022" name="Biol. Control">
        <title>In silico genomic analysis of Rhodopseudomonas palustris strains revealed potential biocontrol agents and crop yield enhancers.</title>
        <authorList>
            <person name="Surachat K."/>
            <person name="Kantachote D."/>
            <person name="Deachamag P."/>
            <person name="Wonglapsuwan M."/>
        </authorList>
    </citation>
    <scope>NUCLEOTIDE SEQUENCE</scope>
    <source>
        <strain evidence="2">TLS06</strain>
    </source>
</reference>
<organism evidence="2 3">
    <name type="scientific">Rhodopseudomonas palustris</name>
    <dbReference type="NCBI Taxonomy" id="1076"/>
    <lineage>
        <taxon>Bacteria</taxon>
        <taxon>Pseudomonadati</taxon>
        <taxon>Pseudomonadota</taxon>
        <taxon>Alphaproteobacteria</taxon>
        <taxon>Hyphomicrobiales</taxon>
        <taxon>Nitrobacteraceae</taxon>
        <taxon>Rhodopseudomonas</taxon>
    </lineage>
</organism>
<name>A0AAX3DT68_RHOPL</name>
<evidence type="ECO:0000313" key="3">
    <source>
        <dbReference type="Proteomes" id="UP001163166"/>
    </source>
</evidence>
<sequence length="188" mass="20315">MASEDNPWSVPVVVLQIPETGLHRDIVASAAEREAISALGDLRGVAEATASFDLKPFTDGRVHLTGRVRAQVTQTCVVTLDPVDNVIDESVDLTFLPPEQIRELSDTVDEEGEPDPGDPPEAIERGIIDIGRVATDALYLGLDPYPRKPDAVFEPVVDRDDPDMNPFAALKALQQPAGSESPRKPKKG</sequence>
<feature type="region of interest" description="Disordered" evidence="1">
    <location>
        <begin position="104"/>
        <end position="123"/>
    </location>
</feature>
<protein>
    <submittedName>
        <fullName evidence="2">DUF177 domain-containing protein</fullName>
    </submittedName>
</protein>
<gene>
    <name evidence="2" type="ORF">KQX62_13635</name>
</gene>
<evidence type="ECO:0000256" key="1">
    <source>
        <dbReference type="SAM" id="MobiDB-lite"/>
    </source>
</evidence>
<evidence type="ECO:0000313" key="2">
    <source>
        <dbReference type="EMBL" id="UYO37786.1"/>
    </source>
</evidence>
<dbReference type="EMBL" id="CP076676">
    <property type="protein sequence ID" value="UYO37786.1"/>
    <property type="molecule type" value="Genomic_DNA"/>
</dbReference>
<dbReference type="Proteomes" id="UP001163166">
    <property type="component" value="Chromosome"/>
</dbReference>
<dbReference type="InterPro" id="IPR003772">
    <property type="entry name" value="YceD"/>
</dbReference>
<feature type="compositionally biased region" description="Basic and acidic residues" evidence="1">
    <location>
        <begin position="145"/>
        <end position="159"/>
    </location>
</feature>
<dbReference type="RefSeq" id="WP_264073509.1">
    <property type="nucleotide sequence ID" value="NZ_CP076676.1"/>
</dbReference>